<keyword evidence="3" id="KW-1185">Reference proteome</keyword>
<dbReference type="HOGENOM" id="CLU_161884_0_0_11"/>
<dbReference type="Proteomes" id="UP000016943">
    <property type="component" value="Chromosome"/>
</dbReference>
<feature type="transmembrane region" description="Helical" evidence="1">
    <location>
        <begin position="6"/>
        <end position="32"/>
    </location>
</feature>
<proteinExistence type="predicted"/>
<dbReference type="KEGG" id="caz:CARG_00680"/>
<gene>
    <name evidence="2" type="ORF">CARG_00680</name>
</gene>
<keyword evidence="1" id="KW-1133">Transmembrane helix</keyword>
<sequence length="87" mass="9018">MVTLEAALSLSGLVAVFVLMIGGIAMGASYIAAIDAAGIAARAHAIGEPLPTSLGDKDIRINDDGAWIHATATIGRMHYTAHYPKED</sequence>
<evidence type="ECO:0000313" key="2">
    <source>
        <dbReference type="EMBL" id="AGU14335.1"/>
    </source>
</evidence>
<dbReference type="PATRIC" id="fig|1348662.3.peg.132"/>
<evidence type="ECO:0000256" key="1">
    <source>
        <dbReference type="SAM" id="Phobius"/>
    </source>
</evidence>
<protein>
    <submittedName>
        <fullName evidence="2">Uncharacterized protein</fullName>
    </submittedName>
</protein>
<keyword evidence="1" id="KW-0472">Membrane</keyword>
<accession>U3GSC7</accession>
<dbReference type="AlphaFoldDB" id="U3GSC7"/>
<dbReference type="RefSeq" id="WP_020975457.1">
    <property type="nucleotide sequence ID" value="NC_022198.1"/>
</dbReference>
<dbReference type="EMBL" id="CP006365">
    <property type="protein sequence ID" value="AGU14335.1"/>
    <property type="molecule type" value="Genomic_DNA"/>
</dbReference>
<name>U3GSC7_9CORY</name>
<dbReference type="STRING" id="1348662.CARG_00680"/>
<keyword evidence="1" id="KW-0812">Transmembrane</keyword>
<evidence type="ECO:0000313" key="3">
    <source>
        <dbReference type="Proteomes" id="UP000016943"/>
    </source>
</evidence>
<dbReference type="GeneID" id="78250727"/>
<organism evidence="2 3">
    <name type="scientific">Corynebacterium argentoratense DSM 44202</name>
    <dbReference type="NCBI Taxonomy" id="1348662"/>
    <lineage>
        <taxon>Bacteria</taxon>
        <taxon>Bacillati</taxon>
        <taxon>Actinomycetota</taxon>
        <taxon>Actinomycetes</taxon>
        <taxon>Mycobacteriales</taxon>
        <taxon>Corynebacteriaceae</taxon>
        <taxon>Corynebacterium</taxon>
    </lineage>
</organism>
<reference evidence="2 3" key="1">
    <citation type="journal article" date="2013" name="Genome Announc.">
        <title>Whole-Genome Sequence of the Clinical Strain Corynebacterium argentoratense DSM 44202, Isolated from a Human Throat Specimen.</title>
        <authorList>
            <person name="Bomholt C."/>
            <person name="Glaub A."/>
            <person name="Gravermann K."/>
            <person name="Albersmeier A."/>
            <person name="Brinkrolf K."/>
            <person name="Ruckert C."/>
            <person name="Tauch A."/>
        </authorList>
    </citation>
    <scope>NUCLEOTIDE SEQUENCE [LARGE SCALE GENOMIC DNA]</scope>
    <source>
        <strain evidence="2">DSM 44202</strain>
    </source>
</reference>